<reference evidence="3 4" key="1">
    <citation type="submission" date="2014-07" db="EMBL/GenBank/DDBJ databases">
        <title>Methanogenic archaea and the global carbon cycle.</title>
        <authorList>
            <person name="Henriksen J.R."/>
            <person name="Luke J."/>
            <person name="Reinhart S."/>
            <person name="Benedict M.N."/>
            <person name="Youngblut N.D."/>
            <person name="Metcalf M.E."/>
            <person name="Whitaker R.J."/>
            <person name="Metcalf W.W."/>
        </authorList>
    </citation>
    <scope>NUCLEOTIDE SEQUENCE [LARGE SCALE GENOMIC DNA]</scope>
    <source>
        <strain evidence="3 4">SarPi</strain>
    </source>
</reference>
<dbReference type="HOGENOM" id="CLU_178322_0_0_2"/>
<name>A0A0E3LRU9_METMZ</name>
<dbReference type="Pfam" id="PF00173">
    <property type="entry name" value="Cyt-b5"/>
    <property type="match status" value="1"/>
</dbReference>
<dbReference type="Gene3D" id="3.10.120.10">
    <property type="entry name" value="Cytochrome b5-like heme/steroid binding domain"/>
    <property type="match status" value="1"/>
</dbReference>
<feature type="region of interest" description="Disordered" evidence="1">
    <location>
        <begin position="53"/>
        <end position="74"/>
    </location>
</feature>
<evidence type="ECO:0000256" key="1">
    <source>
        <dbReference type="SAM" id="MobiDB-lite"/>
    </source>
</evidence>
<evidence type="ECO:0000313" key="4">
    <source>
        <dbReference type="Proteomes" id="UP000033116"/>
    </source>
</evidence>
<gene>
    <name evidence="3" type="ORF">MSMAP_0666</name>
</gene>
<feature type="domain" description="Cytochrome b5 heme-binding" evidence="2">
    <location>
        <begin position="12"/>
        <end position="83"/>
    </location>
</feature>
<protein>
    <recommendedName>
        <fullName evidence="2">Cytochrome b5 heme-binding domain-containing protein</fullName>
    </recommendedName>
</protein>
<evidence type="ECO:0000259" key="2">
    <source>
        <dbReference type="SMART" id="SM01117"/>
    </source>
</evidence>
<evidence type="ECO:0000313" key="3">
    <source>
        <dbReference type="EMBL" id="AKB60651.1"/>
    </source>
</evidence>
<dbReference type="PATRIC" id="fig|1434115.4.peg.823"/>
<dbReference type="SMART" id="SM01117">
    <property type="entry name" value="Cyt-b5"/>
    <property type="match status" value="1"/>
</dbReference>
<dbReference type="InterPro" id="IPR036400">
    <property type="entry name" value="Cyt_B5-like_heme/steroid_sf"/>
</dbReference>
<sequence>MKELEDMKMKEYTLEELSEFNGKNGKTYVVYDGQVYDVSNSYLWEDGTHQGLHESGKDLTEDMDEAPHGPEVFKDYPVVGTLKK</sequence>
<proteinExistence type="predicted"/>
<dbReference type="Proteomes" id="UP000033116">
    <property type="component" value="Chromosome"/>
</dbReference>
<organism evidence="3 4">
    <name type="scientific">Methanosarcina mazei SarPi</name>
    <dbReference type="NCBI Taxonomy" id="1434115"/>
    <lineage>
        <taxon>Archaea</taxon>
        <taxon>Methanobacteriati</taxon>
        <taxon>Methanobacteriota</taxon>
        <taxon>Stenosarchaea group</taxon>
        <taxon>Methanomicrobia</taxon>
        <taxon>Methanosarcinales</taxon>
        <taxon>Methanosarcinaceae</taxon>
        <taxon>Methanosarcina</taxon>
    </lineage>
</organism>
<dbReference type="InterPro" id="IPR001199">
    <property type="entry name" value="Cyt_B5-like_heme/steroid-bd"/>
</dbReference>
<accession>A0A0E3LRU9</accession>
<dbReference type="SUPFAM" id="SSF55856">
    <property type="entry name" value="Cytochrome b5-like heme/steroid binding domain"/>
    <property type="match status" value="1"/>
</dbReference>
<dbReference type="EMBL" id="CP009511">
    <property type="protein sequence ID" value="AKB60651.1"/>
    <property type="molecule type" value="Genomic_DNA"/>
</dbReference>
<dbReference type="AlphaFoldDB" id="A0A0E3LRU9"/>